<feature type="region of interest" description="Disordered" evidence="4">
    <location>
        <begin position="92"/>
        <end position="111"/>
    </location>
</feature>
<protein>
    <recommendedName>
        <fullName evidence="7">Tryptophan synthase beta chain-like PALP domain-containing protein</fullName>
    </recommendedName>
</protein>
<dbReference type="Gene3D" id="3.40.50.1100">
    <property type="match status" value="2"/>
</dbReference>
<dbReference type="Proteomes" id="UP000722791">
    <property type="component" value="Unassembled WGS sequence"/>
</dbReference>
<accession>A0A8J4DAT9</accession>
<gene>
    <name evidence="5" type="ORF">Vretimale_1496</name>
</gene>
<sequence>MQEMAHLKTNPRCNWKIHALRKARFRPAQHVRSSYGKDSDCVPSLFLGPTLADARTALSAFLRHRQWLRTTPETPLQLVRVPLVTSVQHTLPQSDAALPTDGSASNCDDGSRAISLGTSQGSVPGVTLVNSSNQVGSQSSTAPDLLAPFYLLRDDLLHPVLGGNKVRKLDALVPELLCKGITDVVTCGGVQSAHLAAVAVVAAEAGLRSHLLVRGEPPKVPSGYHLVTRMYGTEVTYVSRTEYANRQAMLTSRAAAVREASPAAKVAIVAEGGGDPPALLGLLRLVYWLAYGTVEDGCCQNLTNATVLDPRAPGGGERRARHGSLNRRIVAVQSLPYPTVTPYKFVVDSGTGTTAIGLALGIALLGLPWTVHGVMLAGDLSYYSSQQEQFIRGFLGWYGEELFGSSKSSVHHPAGRTAAGDDLPAASAAGGVAPLDVAEAATAAPVNTVAAAAEAQMPMPPSLDCGLANGALLPLRWLSRPSPRRFGKVLPGEIASCKLVAQLYGVGLDPIYSLAAWEVASREAVAEVVMATATATTLPAKTAVATATSVRDADRGAVSAVGCEGDSNCSHVEALTHVVMLHGGGALGLHGLAQLSPTDF</sequence>
<evidence type="ECO:0000313" key="6">
    <source>
        <dbReference type="Proteomes" id="UP000722791"/>
    </source>
</evidence>
<dbReference type="InterPro" id="IPR036052">
    <property type="entry name" value="TrpB-like_PALP_sf"/>
</dbReference>
<evidence type="ECO:0008006" key="7">
    <source>
        <dbReference type="Google" id="ProtNLM"/>
    </source>
</evidence>
<dbReference type="EMBL" id="BNCQ01000002">
    <property type="protein sequence ID" value="GIL95476.1"/>
    <property type="molecule type" value="Genomic_DNA"/>
</dbReference>
<evidence type="ECO:0000256" key="1">
    <source>
        <dbReference type="ARBA" id="ARBA00001933"/>
    </source>
</evidence>
<name>A0A8J4DAT9_9CHLO</name>
<dbReference type="SUPFAM" id="SSF53686">
    <property type="entry name" value="Tryptophan synthase beta subunit-like PLP-dependent enzymes"/>
    <property type="match status" value="1"/>
</dbReference>
<proteinExistence type="inferred from homology"/>
<evidence type="ECO:0000256" key="3">
    <source>
        <dbReference type="ARBA" id="ARBA00022898"/>
    </source>
</evidence>
<dbReference type="GO" id="GO:0019148">
    <property type="term" value="F:D-cysteine desulfhydrase activity"/>
    <property type="evidence" value="ECO:0007669"/>
    <property type="project" value="TreeGrafter"/>
</dbReference>
<dbReference type="AlphaFoldDB" id="A0A8J4DAT9"/>
<comment type="similarity">
    <text evidence="2">Belongs to the ACC deaminase/D-cysteine desulfhydrase family.</text>
</comment>
<organism evidence="5 6">
    <name type="scientific">Volvox reticuliferus</name>
    <dbReference type="NCBI Taxonomy" id="1737510"/>
    <lineage>
        <taxon>Eukaryota</taxon>
        <taxon>Viridiplantae</taxon>
        <taxon>Chlorophyta</taxon>
        <taxon>core chlorophytes</taxon>
        <taxon>Chlorophyceae</taxon>
        <taxon>CS clade</taxon>
        <taxon>Chlamydomonadales</taxon>
        <taxon>Volvocaceae</taxon>
        <taxon>Volvox</taxon>
    </lineage>
</organism>
<keyword evidence="3" id="KW-0663">Pyridoxal phosphate</keyword>
<evidence type="ECO:0000256" key="4">
    <source>
        <dbReference type="SAM" id="MobiDB-lite"/>
    </source>
</evidence>
<comment type="cofactor">
    <cofactor evidence="1">
        <name>pyridoxal 5'-phosphate</name>
        <dbReference type="ChEBI" id="CHEBI:597326"/>
    </cofactor>
</comment>
<reference evidence="5" key="1">
    <citation type="journal article" date="2021" name="Proc. Natl. Acad. Sci. U.S.A.">
        <title>Three genomes in the algal genus Volvox reveal the fate of a haploid sex-determining region after a transition to homothallism.</title>
        <authorList>
            <person name="Yamamoto K."/>
            <person name="Hamaji T."/>
            <person name="Kawai-Toyooka H."/>
            <person name="Matsuzaki R."/>
            <person name="Takahashi F."/>
            <person name="Nishimura Y."/>
            <person name="Kawachi M."/>
            <person name="Noguchi H."/>
            <person name="Minakuchi Y."/>
            <person name="Umen J.G."/>
            <person name="Toyoda A."/>
            <person name="Nozaki H."/>
        </authorList>
    </citation>
    <scope>NUCLEOTIDE SEQUENCE</scope>
    <source>
        <strain evidence="5">NIES-3785</strain>
    </source>
</reference>
<evidence type="ECO:0000313" key="5">
    <source>
        <dbReference type="EMBL" id="GIL95476.1"/>
    </source>
</evidence>
<dbReference type="InterPro" id="IPR027278">
    <property type="entry name" value="ACCD_DCysDesulf"/>
</dbReference>
<evidence type="ECO:0000256" key="2">
    <source>
        <dbReference type="ARBA" id="ARBA00008639"/>
    </source>
</evidence>
<dbReference type="PANTHER" id="PTHR43780:SF7">
    <property type="entry name" value="D-CYSTEINE DESULFHYDRASE 2, MITOCHONDRIAL"/>
    <property type="match status" value="1"/>
</dbReference>
<dbReference type="PANTHER" id="PTHR43780">
    <property type="entry name" value="1-AMINOCYCLOPROPANE-1-CARBOXYLATE DEAMINASE-RELATED"/>
    <property type="match status" value="1"/>
</dbReference>
<comment type="caution">
    <text evidence="5">The sequence shown here is derived from an EMBL/GenBank/DDBJ whole genome shotgun (WGS) entry which is preliminary data.</text>
</comment>